<keyword evidence="1" id="KW-1133">Transmembrane helix</keyword>
<accession>A0A3M6TYK6</accession>
<evidence type="ECO:0000313" key="3">
    <source>
        <dbReference type="Proteomes" id="UP000275408"/>
    </source>
</evidence>
<dbReference type="AlphaFoldDB" id="A0A3M6TYK6"/>
<comment type="caution">
    <text evidence="2">The sequence shown here is derived from an EMBL/GenBank/DDBJ whole genome shotgun (WGS) entry which is preliminary data.</text>
</comment>
<sequence>MSVTPVANRNGREHNSETPFRVLYERLLKFFTRIQLFKGWINRYAADMGYGNVVDMWDDESFGAYTKTLCYGCPLHTSVSKNLDMVLCSDVSCSPTRTLAFGRLPPKHMTCIGVKACDFVSQILMKLPEGMKKILKHFLQYLTALRVGKNKRNSNNNLDLPFQAAVLNIPGVIIGTVLLYLQNTVLKRQKEVL</sequence>
<keyword evidence="1" id="KW-0812">Transmembrane</keyword>
<feature type="transmembrane region" description="Helical" evidence="1">
    <location>
        <begin position="160"/>
        <end position="181"/>
    </location>
</feature>
<reference evidence="2 3" key="1">
    <citation type="journal article" date="2018" name="Sci. Rep.">
        <title>Comparative analysis of the Pocillopora damicornis genome highlights role of immune system in coral evolution.</title>
        <authorList>
            <person name="Cunning R."/>
            <person name="Bay R.A."/>
            <person name="Gillette P."/>
            <person name="Baker A.C."/>
            <person name="Traylor-Knowles N."/>
        </authorList>
    </citation>
    <scope>NUCLEOTIDE SEQUENCE [LARGE SCALE GENOMIC DNA]</scope>
    <source>
        <strain evidence="2">RSMAS</strain>
        <tissue evidence="2">Whole animal</tissue>
    </source>
</reference>
<protein>
    <submittedName>
        <fullName evidence="2">Uncharacterized protein</fullName>
    </submittedName>
</protein>
<dbReference type="Proteomes" id="UP000275408">
    <property type="component" value="Unassembled WGS sequence"/>
</dbReference>
<evidence type="ECO:0000256" key="1">
    <source>
        <dbReference type="SAM" id="Phobius"/>
    </source>
</evidence>
<proteinExistence type="predicted"/>
<keyword evidence="1" id="KW-0472">Membrane</keyword>
<dbReference type="EMBL" id="RCHS01002701">
    <property type="protein sequence ID" value="RMX46467.1"/>
    <property type="molecule type" value="Genomic_DNA"/>
</dbReference>
<keyword evidence="3" id="KW-1185">Reference proteome</keyword>
<gene>
    <name evidence="2" type="ORF">pdam_00017819</name>
</gene>
<organism evidence="2 3">
    <name type="scientific">Pocillopora damicornis</name>
    <name type="common">Cauliflower coral</name>
    <name type="synonym">Millepora damicornis</name>
    <dbReference type="NCBI Taxonomy" id="46731"/>
    <lineage>
        <taxon>Eukaryota</taxon>
        <taxon>Metazoa</taxon>
        <taxon>Cnidaria</taxon>
        <taxon>Anthozoa</taxon>
        <taxon>Hexacorallia</taxon>
        <taxon>Scleractinia</taxon>
        <taxon>Astrocoeniina</taxon>
        <taxon>Pocilloporidae</taxon>
        <taxon>Pocillopora</taxon>
    </lineage>
</organism>
<name>A0A3M6TYK6_POCDA</name>
<evidence type="ECO:0000313" key="2">
    <source>
        <dbReference type="EMBL" id="RMX46467.1"/>
    </source>
</evidence>